<evidence type="ECO:0000256" key="6">
    <source>
        <dbReference type="SAM" id="Phobius"/>
    </source>
</evidence>
<dbReference type="Proteomes" id="UP000281094">
    <property type="component" value="Unassembled WGS sequence"/>
</dbReference>
<dbReference type="InterPro" id="IPR001851">
    <property type="entry name" value="ABC_transp_permease"/>
</dbReference>
<keyword evidence="3 6" id="KW-0812">Transmembrane</keyword>
<name>A0A3L7J9G4_9HYPH</name>
<dbReference type="InterPro" id="IPR043428">
    <property type="entry name" value="LivM-like"/>
</dbReference>
<comment type="subcellular location">
    <subcellularLocation>
        <location evidence="1">Cell membrane</location>
        <topology evidence="1">Multi-pass membrane protein</topology>
    </subcellularLocation>
</comment>
<gene>
    <name evidence="7" type="ORF">D8780_01830</name>
</gene>
<dbReference type="GO" id="GO:0015658">
    <property type="term" value="F:branched-chain amino acid transmembrane transporter activity"/>
    <property type="evidence" value="ECO:0007669"/>
    <property type="project" value="InterPro"/>
</dbReference>
<comment type="caution">
    <text evidence="7">The sequence shown here is derived from an EMBL/GenBank/DDBJ whole genome shotgun (WGS) entry which is preliminary data.</text>
</comment>
<keyword evidence="2" id="KW-1003">Cell membrane</keyword>
<reference evidence="7 8" key="1">
    <citation type="submission" date="2018-10" db="EMBL/GenBank/DDBJ databases">
        <title>Notoacmeibacter sp. M2BS9Y-3-1, whole genome shotgun sequence.</title>
        <authorList>
            <person name="Tuo L."/>
        </authorList>
    </citation>
    <scope>NUCLEOTIDE SEQUENCE [LARGE SCALE GENOMIC DNA]</scope>
    <source>
        <strain evidence="7 8">M2BS9Y-3-1</strain>
    </source>
</reference>
<dbReference type="Pfam" id="PF02653">
    <property type="entry name" value="BPD_transp_2"/>
    <property type="match status" value="1"/>
</dbReference>
<evidence type="ECO:0000313" key="7">
    <source>
        <dbReference type="EMBL" id="RLQ87140.1"/>
    </source>
</evidence>
<keyword evidence="4 6" id="KW-1133">Transmembrane helix</keyword>
<feature type="transmembrane region" description="Helical" evidence="6">
    <location>
        <begin position="30"/>
        <end position="49"/>
    </location>
</feature>
<dbReference type="CDD" id="cd06581">
    <property type="entry name" value="TM_PBP1_LivM_like"/>
    <property type="match status" value="1"/>
</dbReference>
<feature type="transmembrane region" description="Helical" evidence="6">
    <location>
        <begin position="179"/>
        <end position="198"/>
    </location>
</feature>
<organism evidence="7 8">
    <name type="scientific">Notoacmeibacter ruber</name>
    <dbReference type="NCBI Taxonomy" id="2670375"/>
    <lineage>
        <taxon>Bacteria</taxon>
        <taxon>Pseudomonadati</taxon>
        <taxon>Pseudomonadota</taxon>
        <taxon>Alphaproteobacteria</taxon>
        <taxon>Hyphomicrobiales</taxon>
        <taxon>Notoacmeibacteraceae</taxon>
        <taxon>Notoacmeibacter</taxon>
    </lineage>
</organism>
<evidence type="ECO:0000256" key="2">
    <source>
        <dbReference type="ARBA" id="ARBA00022475"/>
    </source>
</evidence>
<feature type="transmembrane region" description="Helical" evidence="6">
    <location>
        <begin position="104"/>
        <end position="123"/>
    </location>
</feature>
<feature type="transmembrane region" description="Helical" evidence="6">
    <location>
        <begin position="130"/>
        <end position="152"/>
    </location>
</feature>
<dbReference type="PANTHER" id="PTHR30482:SF17">
    <property type="entry name" value="ABC TRANSPORTER ATP-BINDING PROTEIN"/>
    <property type="match status" value="1"/>
</dbReference>
<dbReference type="AlphaFoldDB" id="A0A3L7J9G4"/>
<dbReference type="GO" id="GO:0005886">
    <property type="term" value="C:plasma membrane"/>
    <property type="evidence" value="ECO:0007669"/>
    <property type="project" value="UniProtKB-SubCell"/>
</dbReference>
<evidence type="ECO:0000313" key="8">
    <source>
        <dbReference type="Proteomes" id="UP000281094"/>
    </source>
</evidence>
<keyword evidence="5 6" id="KW-0472">Membrane</keyword>
<dbReference type="RefSeq" id="WP_121644108.1">
    <property type="nucleotide sequence ID" value="NZ_RCWN01000001.1"/>
</dbReference>
<feature type="transmembrane region" description="Helical" evidence="6">
    <location>
        <begin position="228"/>
        <end position="253"/>
    </location>
</feature>
<evidence type="ECO:0000256" key="3">
    <source>
        <dbReference type="ARBA" id="ARBA00022692"/>
    </source>
</evidence>
<accession>A0A3L7J9G4</accession>
<feature type="transmembrane region" description="Helical" evidence="6">
    <location>
        <begin position="297"/>
        <end position="316"/>
    </location>
</feature>
<keyword evidence="8" id="KW-1185">Reference proteome</keyword>
<evidence type="ECO:0000256" key="5">
    <source>
        <dbReference type="ARBA" id="ARBA00023136"/>
    </source>
</evidence>
<dbReference type="PANTHER" id="PTHR30482">
    <property type="entry name" value="HIGH-AFFINITY BRANCHED-CHAIN AMINO ACID TRANSPORT SYSTEM PERMEASE"/>
    <property type="match status" value="1"/>
</dbReference>
<evidence type="ECO:0000256" key="4">
    <source>
        <dbReference type="ARBA" id="ARBA00022989"/>
    </source>
</evidence>
<feature type="transmembrane region" description="Helical" evidence="6">
    <location>
        <begin position="265"/>
        <end position="290"/>
    </location>
</feature>
<sequence>MSGSNLHSSGELSHLADEESENKTPLLADLRLWAVIGIIALLAAPHFFYPVMVAKVLCFALFAAAFNLLLGFAGLLSFGHAAFFGFSAYVTGYCLQSLGLTAELGILAGTATGALLGLLIGLIAIRRQGIYFAMITLALAQMVYFVCLQAPFTGGEDGLQGVPRRSLFGIIDMTSNMSVYYLVLAIFCFGIFIVYRTVHSPFGQVLKSIRENEDRAISLGYDADRYKLMAFVLSAALSGLAGSTKVMVFQLASLTDVQWQMSGEVVLMAVLGGIGTMLGPILGATIIITLQNELAQIGSLTTIVQGAVFVACVLLFRRGIVGELSHRWNQWRGRSIEPASEAQESRSEV</sequence>
<evidence type="ECO:0000256" key="1">
    <source>
        <dbReference type="ARBA" id="ARBA00004651"/>
    </source>
</evidence>
<protein>
    <submittedName>
        <fullName evidence="7">Branched-chain amino acid ABC transporter permease</fullName>
    </submittedName>
</protein>
<feature type="transmembrane region" description="Helical" evidence="6">
    <location>
        <begin position="56"/>
        <end position="84"/>
    </location>
</feature>
<dbReference type="EMBL" id="RCWN01000001">
    <property type="protein sequence ID" value="RLQ87140.1"/>
    <property type="molecule type" value="Genomic_DNA"/>
</dbReference>
<proteinExistence type="predicted"/>